<feature type="compositionally biased region" description="Basic and acidic residues" evidence="1">
    <location>
        <begin position="402"/>
        <end position="411"/>
    </location>
</feature>
<dbReference type="Proteomes" id="UP000494329">
    <property type="component" value="Unassembled WGS sequence"/>
</dbReference>
<dbReference type="InterPro" id="IPR027417">
    <property type="entry name" value="P-loop_NTPase"/>
</dbReference>
<evidence type="ECO:0000313" key="3">
    <source>
        <dbReference type="Proteomes" id="UP000494329"/>
    </source>
</evidence>
<feature type="region of interest" description="Disordered" evidence="1">
    <location>
        <begin position="371"/>
        <end position="411"/>
    </location>
</feature>
<sequence length="411" mass="46508">MKLHETLPPDPWHFARPELAAAYLDAFDLKLSAARGLFARRRMGKTEFLRRDLLPAAQERGYLAAYTNFWDSRSSPASALVSALADALEPQGLKAVLAKLGRPVRKVKASAKIPGAEGTLEAELSAPEMDTALALREVLRQLDRQKKPLLLVIDEAQVLARVEHADFSHAVRAALDIRKERIKVIFAGSSETTLRNMFARTSEPFYNWAALEPFPLLGDEFVAFTIRLMNRMARNRLTLEQGKQAFEELHRTPEFFKRFIERYMLYQLQGEEDALAHTKASVFSDEDFLKQWNGMKPADQVVIALLARGETDMHSAAGLKRLSSQLGRVATKNTAAQALRRLQAQNAVTRLAVGDYRIEDEAFAEWVRRRSRGTDAQAERRDPMADEAPRGAPNIRKSSRKRLLEVRHRPR</sequence>
<dbReference type="PANTHER" id="PTHR34301:SF8">
    <property type="entry name" value="ATPASE DOMAIN-CONTAINING PROTEIN"/>
    <property type="match status" value="1"/>
</dbReference>
<dbReference type="AlphaFoldDB" id="A0A6J5EM89"/>
<evidence type="ECO:0000313" key="2">
    <source>
        <dbReference type="EMBL" id="CAB3766611.1"/>
    </source>
</evidence>
<accession>A0A6J5EM89</accession>
<name>A0A6J5EM89_9BURK</name>
<dbReference type="Gene3D" id="3.40.50.300">
    <property type="entry name" value="P-loop containing nucleotide triphosphate hydrolases"/>
    <property type="match status" value="1"/>
</dbReference>
<dbReference type="RefSeq" id="WP_246270519.1">
    <property type="nucleotide sequence ID" value="NZ_CADIKF010000047.1"/>
</dbReference>
<proteinExistence type="predicted"/>
<evidence type="ECO:0008006" key="4">
    <source>
        <dbReference type="Google" id="ProtNLM"/>
    </source>
</evidence>
<dbReference type="EMBL" id="CADIKF010000047">
    <property type="protein sequence ID" value="CAB3766611.1"/>
    <property type="molecule type" value="Genomic_DNA"/>
</dbReference>
<protein>
    <recommendedName>
        <fullName evidence="4">AAA+ ATPase domain-containing protein</fullName>
    </recommendedName>
</protein>
<organism evidence="2 3">
    <name type="scientific">Paraburkholderia solisilvae</name>
    <dbReference type="NCBI Taxonomy" id="624376"/>
    <lineage>
        <taxon>Bacteria</taxon>
        <taxon>Pseudomonadati</taxon>
        <taxon>Pseudomonadota</taxon>
        <taxon>Betaproteobacteria</taxon>
        <taxon>Burkholderiales</taxon>
        <taxon>Burkholderiaceae</taxon>
        <taxon>Paraburkholderia</taxon>
    </lineage>
</organism>
<dbReference type="PANTHER" id="PTHR34301">
    <property type="entry name" value="DNA-BINDING PROTEIN-RELATED"/>
    <property type="match status" value="1"/>
</dbReference>
<evidence type="ECO:0000256" key="1">
    <source>
        <dbReference type="SAM" id="MobiDB-lite"/>
    </source>
</evidence>
<reference evidence="2 3" key="1">
    <citation type="submission" date="2020-04" db="EMBL/GenBank/DDBJ databases">
        <authorList>
            <person name="De Canck E."/>
        </authorList>
    </citation>
    <scope>NUCLEOTIDE SEQUENCE [LARGE SCALE GENOMIC DNA]</scope>
    <source>
        <strain evidence="2 3">LMG 29739</strain>
    </source>
</reference>
<keyword evidence="3" id="KW-1185">Reference proteome</keyword>
<gene>
    <name evidence="2" type="ORF">LMG29739_04872</name>
</gene>
<feature type="compositionally biased region" description="Basic and acidic residues" evidence="1">
    <location>
        <begin position="377"/>
        <end position="389"/>
    </location>
</feature>
<dbReference type="SUPFAM" id="SSF52540">
    <property type="entry name" value="P-loop containing nucleoside triphosphate hydrolases"/>
    <property type="match status" value="1"/>
</dbReference>